<dbReference type="Pfam" id="PF05379">
    <property type="entry name" value="Peptidase_C23"/>
    <property type="match status" value="1"/>
</dbReference>
<dbReference type="GO" id="GO:0006396">
    <property type="term" value="P:RNA processing"/>
    <property type="evidence" value="ECO:0007669"/>
    <property type="project" value="InterPro"/>
</dbReference>
<evidence type="ECO:0000256" key="7">
    <source>
        <dbReference type="ARBA" id="ARBA00022806"/>
    </source>
</evidence>
<accession>A0A7U0MGT0</accession>
<dbReference type="GO" id="GO:0003723">
    <property type="term" value="F:RNA binding"/>
    <property type="evidence" value="ECO:0007669"/>
    <property type="project" value="InterPro"/>
</dbReference>
<dbReference type="InterPro" id="IPR043502">
    <property type="entry name" value="DNA/RNA_pol_sf"/>
</dbReference>
<keyword evidence="5" id="KW-0547">Nucleotide-binding</keyword>
<dbReference type="GO" id="GO:0005524">
    <property type="term" value="F:ATP binding"/>
    <property type="evidence" value="ECO:0007669"/>
    <property type="project" value="UniProtKB-KW"/>
</dbReference>
<evidence type="ECO:0000259" key="12">
    <source>
        <dbReference type="PROSITE" id="PS50507"/>
    </source>
</evidence>
<feature type="region of interest" description="Disordered" evidence="11">
    <location>
        <begin position="858"/>
        <end position="892"/>
    </location>
</feature>
<keyword evidence="4" id="KW-0548">Nucleotidyltransferase</keyword>
<evidence type="ECO:0000259" key="17">
    <source>
        <dbReference type="PROSITE" id="PS51743"/>
    </source>
</evidence>
<feature type="compositionally biased region" description="Basic and acidic residues" evidence="11">
    <location>
        <begin position="858"/>
        <end position="869"/>
    </location>
</feature>
<dbReference type="PROSITE" id="PS50802">
    <property type="entry name" value="OTU"/>
    <property type="match status" value="1"/>
</dbReference>
<keyword evidence="9" id="KW-0693">Viral RNA replication</keyword>
<feature type="domain" description="(+)RNA virus helicase C-terminal" evidence="16">
    <location>
        <begin position="1178"/>
        <end position="1495"/>
    </location>
</feature>
<dbReference type="SUPFAM" id="SSF51197">
    <property type="entry name" value="Clavaminate synthase-like"/>
    <property type="match status" value="1"/>
</dbReference>
<evidence type="ECO:0000256" key="6">
    <source>
        <dbReference type="ARBA" id="ARBA00022801"/>
    </source>
</evidence>
<sequence length="2011" mass="228279">MALTYRSPLEANVATYDSTVQAALTSTSANHYRDVEKENFRFFNYNLSSVAKQHLIEAGVYVSPNAAMPHSHPVCKTLENHFLYTVLPPLLDNTFYFVGIKNFKLDFIKSRNSKLTLVGKINRYVTSLDLVRYGPELVVRSTASVPGLKRHEPHLEGSTLKDLVPPLLARSAKNLFIHDELHYWSVRDLITFLEVISPTMVYATAVIPPELLVGAKTSLNRWCYTYEIVGKDLLFYPDNVRTEGYQQPLASIYLLKTNKIKLTNGSSYDINLVHSKFAHHLFAITPSKAVNSTIRAFGPFEATTCTGLNPLLRNVNHFFPIPFAVISRVYRYLRTLKKPDEQSSMAKLSQLIPEPSGPEIKFLQDFSSLVIGTDKIRTTIAPERLKLFLGGLLGKLPNFLAERFNVVKEIALDDFITNFEPFHFHVKLIEVNWGYSNLMEIFDSIENEQVENPYAELPNYLHCSQVVFDSRYRSCHRLDNRGLPMRATLLEVPIKALEIFAVRHIIQVHLSPVTRKVSNRSVRGLLSKLIKHRKFPLLARKEALKKIIDASWISKRIRTACSRFARMIRILWNENPSAWFLDGARYNQFYLTNEANQASWYKEGADLYKKVVGELLSGGLPILKRRATGFSPRFKEKVEQRAEPEEVTKEPVDDVQVPVQPVFNEIRQMLPFICSCGLTMEVSSMRLPGDHAFSCPDALKNRRAGWYSKGNAPYKYNGGHHTSQGWPEWLEKWMFINDIDSSYYNCCLFQMYDEGATIGFHSDDEAIFERGAAILTCNLQGNADFSIRCRMGAASYKLTSATQFTMPEGFQITHKHSVRSTSQKRTSLTFRRMVEAVGVTQVDETDGREVEEVELGKTAKEGGEVEHSGSLEVSEIEEPATPASKEQVASDGDELKQVDLEIGVMEVSSPGQQMNYHLDNVPGDGDCFWRALEVSTKMRAEKVKELSGCVHFPGKVRAAALEEQMGHKVYAQEEAIIAAATVLRTTIHVFRPCYGRIFSFRPNSGSAESIYLYHNDEHFQVMRPMNVCVISSIANALNRKSTEIMHVLGIEGGEIPMSELWKGEGVALEDLDFYFELFDISASVECGGEAYIINDGGRVPASFRLSDGHLEFCGKNCGVNVDVLKGENKALSFTDKAGIYLRNVSTPVEYKPQIARAKVLADSFEAGCTGVLNSKLFNDADNLMNFVDIKQDDQARGLNVILGTFGSGKSTVFKRIFEMNPGKGITYVSPRRALAEEFKGKLLGRGAKKGAGKLASRHWRVQTFEVAVKQLHMIKPGMCLIIDEIQLYPPGYLDLVLLTIDPKVVVILGGDPCQSDYDNEQDRAWLGGMDSDISQVLRDAEYSFNILSQRFQNGNFSGRLPCEINPERVKGKAEEHLLYTGLTELLMIPNEYKEVFLVSSFEEKKIVETHFIGDELKVLTFGESTGLNFKFGTIIITNVSSLTSEKRWVTALSRFSQNLCFVNLVGTDWSSLCQAYRGRCLGRFLSKTANPDDLKEHLPGRPAYQKGFNDKVGKDEGLREEKMQGDPWLKGMIDLFQLEDVEEVEIMEEVMQEEWFKTHLPQTELESVRARWVHKILAKEFREVRSGYETTEQFTDDYAKEPGKILSNAAERFETIYPRHRANDSVTFFMAVKKRLRFSNPATEKAKLIEASCYGKFLLQEFLKKVPLNAQHEPVLMAKAKADFENKKVSKSAATIENHSGRSCRDWLADIGLVFSKSQLCTKFDNRFRVAKAAQSIVCFQHEVLCRFAPYMRYIEMKLQKALPENYYIHSGKGLDELNEWVKKGRFDGICTESDYEAFDASQDQFIVAFEVAVMQYLGLPWDLIEDYKFIKTHLGSKLGNFAIMRFSGEASTFLFNTMANMLFTFLRYEIKGNEFICFAGDDMCASKQLPIKREHEGFLNKLKLKAKVFMVEKPTFCGWHLCPDGIYKKPQLVMERMCIAKEKNNLANCIDNYAIEVSFAYRLGERAVNRMDEEELEAFYNCVRIIVKNKHLLKSEIAHLYSKGLSELRF</sequence>
<dbReference type="InterPro" id="IPR027450">
    <property type="entry name" value="AlkB-like"/>
</dbReference>
<dbReference type="GO" id="GO:0016556">
    <property type="term" value="P:mRNA modification"/>
    <property type="evidence" value="ECO:0007669"/>
    <property type="project" value="InterPro"/>
</dbReference>
<evidence type="ECO:0000256" key="3">
    <source>
        <dbReference type="ARBA" id="ARBA00022679"/>
    </source>
</evidence>
<dbReference type="InterPro" id="IPR002588">
    <property type="entry name" value="Alphavirus-like_MT_dom"/>
</dbReference>
<proteinExistence type="inferred from homology"/>
<reference evidence="18" key="1">
    <citation type="journal article" date="2020" name="Front. Microbiol.">
        <title>A Mixed Infection of Helenium Virus S With Two Distinct Isolates of Butterbur Mosaic Virus, One of Which Has a Major Deletion in an Essential Gene.</title>
        <authorList>
            <person name="Hammond J."/>
            <person name="Reinsel M."/>
            <person name="Grinstead S."/>
            <person name="Lockhart B."/>
            <person name="Jordan R."/>
            <person name="Mollov D."/>
        </authorList>
    </citation>
    <scope>NUCLEOTIDE SEQUENCE</scope>
    <source>
        <strain evidence="18">VR21</strain>
    </source>
</reference>
<feature type="domain" description="Fe2OG dioxygenase" evidence="14">
    <location>
        <begin position="743"/>
        <end position="834"/>
    </location>
</feature>
<dbReference type="PROSITE" id="PS51471">
    <property type="entry name" value="FE2OG_OXY"/>
    <property type="match status" value="1"/>
</dbReference>
<evidence type="ECO:0000259" key="15">
    <source>
        <dbReference type="PROSITE" id="PS51492"/>
    </source>
</evidence>
<dbReference type="InterPro" id="IPR027351">
    <property type="entry name" value="(+)RNA_virus_helicase_core_dom"/>
</dbReference>
<feature type="domain" description="Alphavirus-like MT" evidence="17">
    <location>
        <begin position="63"/>
        <end position="254"/>
    </location>
</feature>
<dbReference type="Gene3D" id="2.60.120.590">
    <property type="entry name" value="Alpha-ketoglutarate-dependent dioxygenase AlkB-like"/>
    <property type="match status" value="1"/>
</dbReference>
<dbReference type="GO" id="GO:0003724">
    <property type="term" value="F:RNA helicase activity"/>
    <property type="evidence" value="ECO:0007669"/>
    <property type="project" value="UniProtKB-EC"/>
</dbReference>
<organism evidence="18">
    <name type="scientific">Helenium virus S</name>
    <name type="common">HelVS</name>
    <dbReference type="NCBI Taxonomy" id="12171"/>
    <lineage>
        <taxon>Viruses</taxon>
        <taxon>Riboviria</taxon>
        <taxon>Orthornavirae</taxon>
        <taxon>Kitrinoviricota</taxon>
        <taxon>Alsuviricetes</taxon>
        <taxon>Tymovirales</taxon>
        <taxon>Betaflexiviridae</taxon>
        <taxon>Quinvirinae</taxon>
        <taxon>Carlavirus</taxon>
        <taxon>Carlavirus sigmahelenii</taxon>
    </lineage>
</organism>
<keyword evidence="3" id="KW-0808">Transferase</keyword>
<dbReference type="PROSITE" id="PS51743">
    <property type="entry name" value="ALPHAVIRUS_MT"/>
    <property type="match status" value="1"/>
</dbReference>
<dbReference type="GO" id="GO:0003968">
    <property type="term" value="F:RNA-directed RNA polymerase activity"/>
    <property type="evidence" value="ECO:0007669"/>
    <property type="project" value="UniProtKB-KW"/>
</dbReference>
<keyword evidence="2" id="KW-0696">RNA-directed RNA polymerase</keyword>
<dbReference type="GO" id="GO:0008174">
    <property type="term" value="F:mRNA methyltransferase activity"/>
    <property type="evidence" value="ECO:0007669"/>
    <property type="project" value="UniProtKB-UniRule"/>
</dbReference>
<dbReference type="PROSITE" id="PS51492">
    <property type="entry name" value="PEPTIDASE_C23"/>
    <property type="match status" value="1"/>
</dbReference>
<dbReference type="InterPro" id="IPR007094">
    <property type="entry name" value="RNA-dir_pol_PSvirus"/>
</dbReference>
<keyword evidence="6" id="KW-0378">Hydrolase</keyword>
<dbReference type="EMBL" id="MW207172">
    <property type="protein sequence ID" value="QQX32728.1"/>
    <property type="molecule type" value="Genomic_RNA"/>
</dbReference>
<evidence type="ECO:0000259" key="13">
    <source>
        <dbReference type="PROSITE" id="PS50802"/>
    </source>
</evidence>
<dbReference type="GO" id="GO:0039694">
    <property type="term" value="P:viral RNA genome replication"/>
    <property type="evidence" value="ECO:0007669"/>
    <property type="project" value="InterPro"/>
</dbReference>
<dbReference type="PROSITE" id="PS50507">
    <property type="entry name" value="RDRP_SSRNA_POS"/>
    <property type="match status" value="1"/>
</dbReference>
<dbReference type="InterPro" id="IPR005123">
    <property type="entry name" value="Oxoglu/Fe-dep_dioxygenase_dom"/>
</dbReference>
<dbReference type="SUPFAM" id="SSF56672">
    <property type="entry name" value="DNA/RNA polymerases"/>
    <property type="match status" value="1"/>
</dbReference>
<dbReference type="Pfam" id="PF13532">
    <property type="entry name" value="2OG-FeII_Oxy_2"/>
    <property type="match status" value="1"/>
</dbReference>
<evidence type="ECO:0000313" key="18">
    <source>
        <dbReference type="EMBL" id="QQX32728.1"/>
    </source>
</evidence>
<dbReference type="CDD" id="cd23245">
    <property type="entry name" value="Betaflexiviridae_RdRp"/>
    <property type="match status" value="1"/>
</dbReference>
<dbReference type="InterPro" id="IPR027417">
    <property type="entry name" value="P-loop_NTPase"/>
</dbReference>
<dbReference type="PROSITE" id="PS51657">
    <property type="entry name" value="PSRV_HELICASE"/>
    <property type="match status" value="1"/>
</dbReference>
<comment type="catalytic activity">
    <reaction evidence="10">
        <text>ATP + H2O = ADP + phosphate + H(+)</text>
        <dbReference type="Rhea" id="RHEA:13065"/>
        <dbReference type="ChEBI" id="CHEBI:15377"/>
        <dbReference type="ChEBI" id="CHEBI:15378"/>
        <dbReference type="ChEBI" id="CHEBI:30616"/>
        <dbReference type="ChEBI" id="CHEBI:43474"/>
        <dbReference type="ChEBI" id="CHEBI:456216"/>
        <dbReference type="EC" id="3.6.4.13"/>
    </reaction>
</comment>
<protein>
    <submittedName>
        <fullName evidence="18">Replicase</fullName>
    </submittedName>
</protein>
<evidence type="ECO:0000256" key="9">
    <source>
        <dbReference type="ARBA" id="ARBA00022953"/>
    </source>
</evidence>
<dbReference type="GO" id="GO:0006351">
    <property type="term" value="P:DNA-templated transcription"/>
    <property type="evidence" value="ECO:0007669"/>
    <property type="project" value="InterPro"/>
</dbReference>
<dbReference type="Pfam" id="PF01443">
    <property type="entry name" value="Viral_helicase1"/>
    <property type="match status" value="1"/>
</dbReference>
<feature type="domain" description="RdRp catalytic" evidence="12">
    <location>
        <begin position="1789"/>
        <end position="1896"/>
    </location>
</feature>
<keyword evidence="7" id="KW-0347">Helicase</keyword>
<dbReference type="Pfam" id="PF00978">
    <property type="entry name" value="RdRP_2"/>
    <property type="match status" value="1"/>
</dbReference>
<evidence type="ECO:0000256" key="4">
    <source>
        <dbReference type="ARBA" id="ARBA00022695"/>
    </source>
</evidence>
<dbReference type="Pfam" id="PF01660">
    <property type="entry name" value="Vmethyltransf"/>
    <property type="match status" value="1"/>
</dbReference>
<keyword evidence="8" id="KW-0067">ATP-binding</keyword>
<dbReference type="Gene3D" id="3.40.50.300">
    <property type="entry name" value="P-loop containing nucleotide triphosphate hydrolases"/>
    <property type="match status" value="1"/>
</dbReference>
<dbReference type="GO" id="GO:0016817">
    <property type="term" value="F:hydrolase activity, acting on acid anhydrides"/>
    <property type="evidence" value="ECO:0007669"/>
    <property type="project" value="InterPro"/>
</dbReference>
<evidence type="ECO:0000256" key="5">
    <source>
        <dbReference type="ARBA" id="ARBA00022741"/>
    </source>
</evidence>
<dbReference type="InterPro" id="IPR037151">
    <property type="entry name" value="AlkB-like_sf"/>
</dbReference>
<dbReference type="InterPro" id="IPR008041">
    <property type="entry name" value="Peptidase_C23"/>
</dbReference>
<name>A0A7U0MGT0_HELVS</name>
<evidence type="ECO:0000256" key="2">
    <source>
        <dbReference type="ARBA" id="ARBA00022484"/>
    </source>
</evidence>
<dbReference type="InterPro" id="IPR003323">
    <property type="entry name" value="OTU_dom"/>
</dbReference>
<evidence type="ECO:0000256" key="8">
    <source>
        <dbReference type="ARBA" id="ARBA00022840"/>
    </source>
</evidence>
<organismHost>
    <name type="scientific">Helenium amarum</name>
    <dbReference type="NCBI Taxonomy" id="289417"/>
</organismHost>
<evidence type="ECO:0000256" key="10">
    <source>
        <dbReference type="ARBA" id="ARBA00047984"/>
    </source>
</evidence>
<dbReference type="SUPFAM" id="SSF52540">
    <property type="entry name" value="P-loop containing nucleoside triphosphate hydrolases"/>
    <property type="match status" value="1"/>
</dbReference>
<feature type="domain" description="OTU" evidence="13">
    <location>
        <begin position="916"/>
        <end position="1025"/>
    </location>
</feature>
<evidence type="ECO:0000256" key="1">
    <source>
        <dbReference type="ARBA" id="ARBA00008513"/>
    </source>
</evidence>
<evidence type="ECO:0000259" key="14">
    <source>
        <dbReference type="PROSITE" id="PS51471"/>
    </source>
</evidence>
<evidence type="ECO:0000259" key="16">
    <source>
        <dbReference type="PROSITE" id="PS51657"/>
    </source>
</evidence>
<dbReference type="InterPro" id="IPR001788">
    <property type="entry name" value="RNA-dep_RNA_pol_alsuvir"/>
</dbReference>
<organismHost>
    <name type="scientific">Impatiens</name>
    <dbReference type="NCBI Taxonomy" id="35939"/>
</organismHost>
<comment type="similarity">
    <text evidence="1">Belongs to the potexviruses/carlaviruses RNA replication protein family.</text>
</comment>
<feature type="domain" description="Peptidase C23" evidence="15">
    <location>
        <begin position="1024"/>
        <end position="1114"/>
    </location>
</feature>
<evidence type="ECO:0000256" key="11">
    <source>
        <dbReference type="SAM" id="MobiDB-lite"/>
    </source>
</evidence>